<dbReference type="RefSeq" id="WP_106871908.1">
    <property type="nucleotide sequence ID" value="NZ_CP053841.1"/>
</dbReference>
<evidence type="ECO:0000313" key="2">
    <source>
        <dbReference type="Proteomes" id="UP000240535"/>
    </source>
</evidence>
<sequence>MKKILLLLNILFVNLIANSMSCYDYYNIKKEQEIKSAVFVLIDETTLFNEALQNQVLANSLKFVKYGNHIFIAKFSSFLDGKYNEVLFEMNIDTPLSKEEKYNIRKDLLVKVDKCLKDQIGYVRNMIKKSISGAFLKDGDSIAKSDIFYALQDFGNYVIAPMKIEDKVVILASDMLENSSITSFYVRGLPRLLNNKKELNLLEKNDLFGNFGGAKIYVIGTGLTESKKGYIKPQVLKSLNSFWVEYFNRSNAKLIELGTPALKHGIK</sequence>
<keyword evidence="2" id="KW-1185">Reference proteome</keyword>
<dbReference type="AlphaFoldDB" id="A0A2P8QZW6"/>
<comment type="caution">
    <text evidence="1">The sequence shown here is derived from an EMBL/GenBank/DDBJ whole genome shotgun (WGS) entry which is preliminary data.</text>
</comment>
<proteinExistence type="predicted"/>
<accession>A0A2P8QZW6</accession>
<name>A0A2P8QZW6_9BACT</name>
<gene>
    <name evidence="1" type="ORF">CQ405_06570</name>
</gene>
<reference evidence="2" key="1">
    <citation type="submission" date="2017-10" db="EMBL/GenBank/DDBJ databases">
        <title>Campylobacter species from seals.</title>
        <authorList>
            <person name="Gilbert M.J."/>
            <person name="Zomer A.L."/>
            <person name="Timmerman A.J."/>
            <person name="Duim B."/>
            <person name="Wagenaar J.A."/>
        </authorList>
    </citation>
    <scope>NUCLEOTIDE SEQUENCE [LARGE SCALE GENOMIC DNA]</scope>
    <source>
        <strain evidence="2">17S00004-5</strain>
    </source>
</reference>
<protein>
    <submittedName>
        <fullName evidence="1">Uncharacterized protein</fullName>
    </submittedName>
</protein>
<evidence type="ECO:0000313" key="1">
    <source>
        <dbReference type="EMBL" id="PSM51786.1"/>
    </source>
</evidence>
<dbReference type="EMBL" id="PDHH01000005">
    <property type="protein sequence ID" value="PSM51786.1"/>
    <property type="molecule type" value="Genomic_DNA"/>
</dbReference>
<dbReference type="OrthoDB" id="5365915at2"/>
<dbReference type="Proteomes" id="UP000240535">
    <property type="component" value="Unassembled WGS sequence"/>
</dbReference>
<organism evidence="1 2">
    <name type="scientific">Campylobacter blaseri</name>
    <dbReference type="NCBI Taxonomy" id="2042961"/>
    <lineage>
        <taxon>Bacteria</taxon>
        <taxon>Pseudomonadati</taxon>
        <taxon>Campylobacterota</taxon>
        <taxon>Epsilonproteobacteria</taxon>
        <taxon>Campylobacterales</taxon>
        <taxon>Campylobacteraceae</taxon>
        <taxon>Campylobacter</taxon>
    </lineage>
</organism>